<dbReference type="RefSeq" id="WP_012963346.1">
    <property type="nucleotide sequence ID" value="NC_013799.1"/>
</dbReference>
<evidence type="ECO:0000313" key="1">
    <source>
        <dbReference type="EMBL" id="BAI69164.1"/>
    </source>
</evidence>
<dbReference type="OrthoDB" id="15128at2"/>
<evidence type="ECO:0000313" key="2">
    <source>
        <dbReference type="Proteomes" id="UP000002574"/>
    </source>
</evidence>
<sequence>MPIEESYKRACLEKLKKVEEYIKNFLQEILSQVDEEDLEYGVSQEATLSGLGELWEEGVEKNNYMEVVFTEIMEHHDGAYLKATFRNSTEDASAERYISVWSSGRVEMSYALFLSLNSVSARVERVKGDTFRFFFKK</sequence>
<dbReference type="EMBL" id="AP011112">
    <property type="protein sequence ID" value="BAI69164.1"/>
    <property type="molecule type" value="Genomic_DNA"/>
</dbReference>
<proteinExistence type="predicted"/>
<dbReference type="KEGG" id="hte:Hydth_0704"/>
<keyword evidence="2" id="KW-1185">Reference proteome</keyword>
<protein>
    <submittedName>
        <fullName evidence="1">Uncharacterized protein</fullName>
    </submittedName>
</protein>
<accession>D3DH62</accession>
<dbReference type="AlphaFoldDB" id="D3DH62"/>
<dbReference type="STRING" id="608538.HTH_0704"/>
<organism evidence="1 2">
    <name type="scientific">Hydrogenobacter thermophilus (strain DSM 6534 / IAM 12695 / TK-6)</name>
    <dbReference type="NCBI Taxonomy" id="608538"/>
    <lineage>
        <taxon>Bacteria</taxon>
        <taxon>Pseudomonadati</taxon>
        <taxon>Aquificota</taxon>
        <taxon>Aquificia</taxon>
        <taxon>Aquificales</taxon>
        <taxon>Aquificaceae</taxon>
        <taxon>Hydrogenobacter</taxon>
    </lineage>
</organism>
<reference evidence="1 2" key="1">
    <citation type="journal article" date="2010" name="J. Bacteriol.">
        <title>Complete genome sequence of the thermophilic, obligately chemolithoautotrophic hydrogen-oxidizing bacterium Hydrogenobacter thermophilus TK-6.</title>
        <authorList>
            <person name="Arai H."/>
            <person name="Kanbe H."/>
            <person name="Ishii M."/>
            <person name="Igarashi Y."/>
        </authorList>
    </citation>
    <scope>NUCLEOTIDE SEQUENCE [LARGE SCALE GENOMIC DNA]</scope>
    <source>
        <strain evidence="2">DSM 6534 / IAM 12695 / TK-6 [Tokyo]</strain>
    </source>
</reference>
<dbReference type="KEGG" id="hth:HTH_0704"/>
<dbReference type="Proteomes" id="UP000002574">
    <property type="component" value="Chromosome"/>
</dbReference>
<gene>
    <name evidence="1" type="ordered locus">HTH_0704</name>
</gene>
<name>D3DH62_HYDTT</name>